<evidence type="ECO:0000313" key="3">
    <source>
        <dbReference type="Proteomes" id="UP000076738"/>
    </source>
</evidence>
<sequence length="155" mass="17808">MRARQLWHREEDLQQIEERIIHSRQISATQFRLKYANVIKNYDFLPGALVLIRNSRNDGELRDKTQPRYLGPFVVIRRTKGGSYVAAELDGTIGRYSIAAFRLIPYFSRTSLEHVVAELLQRQENMPYEVDPGEDVDIGNNGASNDADNSRTPTE</sequence>
<proteinExistence type="predicted"/>
<gene>
    <name evidence="2" type="ORF">CALVIDRAFT_491088</name>
</gene>
<protein>
    <submittedName>
        <fullName evidence="2">Uncharacterized protein</fullName>
    </submittedName>
</protein>
<feature type="compositionally biased region" description="Polar residues" evidence="1">
    <location>
        <begin position="141"/>
        <end position="155"/>
    </location>
</feature>
<organism evidence="2 3">
    <name type="scientific">Calocera viscosa (strain TUFC12733)</name>
    <dbReference type="NCBI Taxonomy" id="1330018"/>
    <lineage>
        <taxon>Eukaryota</taxon>
        <taxon>Fungi</taxon>
        <taxon>Dikarya</taxon>
        <taxon>Basidiomycota</taxon>
        <taxon>Agaricomycotina</taxon>
        <taxon>Dacrymycetes</taxon>
        <taxon>Dacrymycetales</taxon>
        <taxon>Dacrymycetaceae</taxon>
        <taxon>Calocera</taxon>
    </lineage>
</organism>
<keyword evidence="3" id="KW-1185">Reference proteome</keyword>
<dbReference type="Proteomes" id="UP000076738">
    <property type="component" value="Unassembled WGS sequence"/>
</dbReference>
<name>A0A167FYC2_CALVF</name>
<reference evidence="2 3" key="1">
    <citation type="journal article" date="2016" name="Mol. Biol. Evol.">
        <title>Comparative Genomics of Early-Diverging Mushroom-Forming Fungi Provides Insights into the Origins of Lignocellulose Decay Capabilities.</title>
        <authorList>
            <person name="Nagy L.G."/>
            <person name="Riley R."/>
            <person name="Tritt A."/>
            <person name="Adam C."/>
            <person name="Daum C."/>
            <person name="Floudas D."/>
            <person name="Sun H."/>
            <person name="Yadav J.S."/>
            <person name="Pangilinan J."/>
            <person name="Larsson K.H."/>
            <person name="Matsuura K."/>
            <person name="Barry K."/>
            <person name="Labutti K."/>
            <person name="Kuo R."/>
            <person name="Ohm R.A."/>
            <person name="Bhattacharya S.S."/>
            <person name="Shirouzu T."/>
            <person name="Yoshinaga Y."/>
            <person name="Martin F.M."/>
            <person name="Grigoriev I.V."/>
            <person name="Hibbett D.S."/>
        </authorList>
    </citation>
    <scope>NUCLEOTIDE SEQUENCE [LARGE SCALE GENOMIC DNA]</scope>
    <source>
        <strain evidence="2 3">TUFC12733</strain>
    </source>
</reference>
<dbReference type="STRING" id="1330018.A0A167FYC2"/>
<dbReference type="EMBL" id="KV417356">
    <property type="protein sequence ID" value="KZO89977.1"/>
    <property type="molecule type" value="Genomic_DNA"/>
</dbReference>
<evidence type="ECO:0000313" key="2">
    <source>
        <dbReference type="EMBL" id="KZO89977.1"/>
    </source>
</evidence>
<accession>A0A167FYC2</accession>
<feature type="region of interest" description="Disordered" evidence="1">
    <location>
        <begin position="126"/>
        <end position="155"/>
    </location>
</feature>
<dbReference type="OrthoDB" id="8023605at2759"/>
<dbReference type="AlphaFoldDB" id="A0A167FYC2"/>
<evidence type="ECO:0000256" key="1">
    <source>
        <dbReference type="SAM" id="MobiDB-lite"/>
    </source>
</evidence>